<comment type="caution">
    <text evidence="1">The sequence shown here is derived from an EMBL/GenBank/DDBJ whole genome shotgun (WGS) entry which is preliminary data.</text>
</comment>
<evidence type="ECO:0000313" key="1">
    <source>
        <dbReference type="EMBL" id="KAL0913937.1"/>
    </source>
</evidence>
<reference evidence="1 2" key="1">
    <citation type="journal article" date="2024" name="Plant Biotechnol. J.">
        <title>Dendrobium thyrsiflorum genome and its molecular insights into genes involved in important horticultural traits.</title>
        <authorList>
            <person name="Chen B."/>
            <person name="Wang J.Y."/>
            <person name="Zheng P.J."/>
            <person name="Li K.L."/>
            <person name="Liang Y.M."/>
            <person name="Chen X.F."/>
            <person name="Zhang C."/>
            <person name="Zhao X."/>
            <person name="He X."/>
            <person name="Zhang G.Q."/>
            <person name="Liu Z.J."/>
            <person name="Xu Q."/>
        </authorList>
    </citation>
    <scope>NUCLEOTIDE SEQUENCE [LARGE SCALE GENOMIC DNA]</scope>
    <source>
        <strain evidence="1">GZMU011</strain>
    </source>
</reference>
<sequence length="254" mass="28043">MKVGRTVVWRRRSEGSLSAKEVVRTIVGGQRRLERPLSGDGGRKDRYLATEVRSQRVMEVERIVIGRRRWSKRPLSGNGVGGPAKVRRKSVVWRKSEVNWWSDGSPSVTWWSDRSPMFVSGSTEVRASLGSPAEVQHQAVVQWNSGVRRCSNGSPSSVGGPAEVRRQAMVLGKFDVNRWSGGGPGVTWWSGESPMYVGGPVEVRTSLGGPAEVNPKMKRVQLDGGSSANSYSRSYRKEIGALEAIHLQVLLRFD</sequence>
<protein>
    <submittedName>
        <fullName evidence="1">Uncharacterized protein</fullName>
    </submittedName>
</protein>
<accession>A0ABD0UMA4</accession>
<dbReference type="Proteomes" id="UP001552299">
    <property type="component" value="Unassembled WGS sequence"/>
</dbReference>
<name>A0ABD0UMA4_DENTH</name>
<gene>
    <name evidence="1" type="ORF">M5K25_017431</name>
</gene>
<keyword evidence="2" id="KW-1185">Reference proteome</keyword>
<evidence type="ECO:0000313" key="2">
    <source>
        <dbReference type="Proteomes" id="UP001552299"/>
    </source>
</evidence>
<dbReference type="AlphaFoldDB" id="A0ABD0UMA4"/>
<organism evidence="1 2">
    <name type="scientific">Dendrobium thyrsiflorum</name>
    <name type="common">Pinecone-like raceme dendrobium</name>
    <name type="synonym">Orchid</name>
    <dbReference type="NCBI Taxonomy" id="117978"/>
    <lineage>
        <taxon>Eukaryota</taxon>
        <taxon>Viridiplantae</taxon>
        <taxon>Streptophyta</taxon>
        <taxon>Embryophyta</taxon>
        <taxon>Tracheophyta</taxon>
        <taxon>Spermatophyta</taxon>
        <taxon>Magnoliopsida</taxon>
        <taxon>Liliopsida</taxon>
        <taxon>Asparagales</taxon>
        <taxon>Orchidaceae</taxon>
        <taxon>Epidendroideae</taxon>
        <taxon>Malaxideae</taxon>
        <taxon>Dendrobiinae</taxon>
        <taxon>Dendrobium</taxon>
    </lineage>
</organism>
<dbReference type="EMBL" id="JANQDX010000013">
    <property type="protein sequence ID" value="KAL0913937.1"/>
    <property type="molecule type" value="Genomic_DNA"/>
</dbReference>
<proteinExistence type="predicted"/>